<dbReference type="InterPro" id="IPR028203">
    <property type="entry name" value="PSII_CF48-like_dom"/>
</dbReference>
<dbReference type="PANTHER" id="PTHR47199:SF2">
    <property type="entry name" value="PHOTOSYSTEM II STABILITY_ASSEMBLY FACTOR HCF136, CHLOROPLASTIC"/>
    <property type="match status" value="1"/>
</dbReference>
<feature type="domain" description="Photosynthesis system II assembly factor Ycf48/Hcf136-like" evidence="4">
    <location>
        <begin position="306"/>
        <end position="397"/>
    </location>
</feature>
<keyword evidence="2" id="KW-0604">Photosystem II</keyword>
<evidence type="ECO:0000259" key="4">
    <source>
        <dbReference type="Pfam" id="PF14870"/>
    </source>
</evidence>
<evidence type="ECO:0000256" key="3">
    <source>
        <dbReference type="SAM" id="SignalP"/>
    </source>
</evidence>
<dbReference type="GO" id="GO:0015979">
    <property type="term" value="P:photosynthesis"/>
    <property type="evidence" value="ECO:0007669"/>
    <property type="project" value="UniProtKB-KW"/>
</dbReference>
<dbReference type="Gene3D" id="2.130.10.10">
    <property type="entry name" value="YVTN repeat-like/Quinoprotein amine dehydrogenase"/>
    <property type="match status" value="1"/>
</dbReference>
<keyword evidence="1" id="KW-0602">Photosynthesis</keyword>
<dbReference type="GO" id="GO:0009523">
    <property type="term" value="C:photosystem II"/>
    <property type="evidence" value="ECO:0007669"/>
    <property type="project" value="UniProtKB-KW"/>
</dbReference>
<dbReference type="PANTHER" id="PTHR47199">
    <property type="entry name" value="PHOTOSYSTEM II STABILITY/ASSEMBLY FACTOR HCF136, CHLOROPLASTIC"/>
    <property type="match status" value="1"/>
</dbReference>
<evidence type="ECO:0000256" key="2">
    <source>
        <dbReference type="ARBA" id="ARBA00023276"/>
    </source>
</evidence>
<organism evidence="5 6">
    <name type="scientific">Acinetobacter gerneri</name>
    <dbReference type="NCBI Taxonomy" id="202952"/>
    <lineage>
        <taxon>Bacteria</taxon>
        <taxon>Pseudomonadati</taxon>
        <taxon>Pseudomonadota</taxon>
        <taxon>Gammaproteobacteria</taxon>
        <taxon>Moraxellales</taxon>
        <taxon>Moraxellaceae</taxon>
        <taxon>Acinetobacter</taxon>
    </lineage>
</organism>
<evidence type="ECO:0000256" key="1">
    <source>
        <dbReference type="ARBA" id="ARBA00022531"/>
    </source>
</evidence>
<dbReference type="InterPro" id="IPR015943">
    <property type="entry name" value="WD40/YVTN_repeat-like_dom_sf"/>
</dbReference>
<proteinExistence type="predicted"/>
<name>A0AAW8JNE9_9GAMM</name>
<sequence length="450" mass="52097">MQNLKFKTDKMIPLLFLMLLFSSENYAEEIKLVKRVVDEEGRPIVTDPLAYPRCYQYEYTERCTDLRSIPDIDESESENKQIVSSKFKKWQIGPYKMHMYSIIDSMNSYSNVTVNSAGKIFAAGGPQLQFLRGEDQADQTWERRFYSRFSDSFRDIKQIDQTLFAVGTSGVIYRSRNFGENWEVFTQIFIDPYSYQDLKQPEIEEKWHQFHEKIDDLKFKYTEAYSIAFDPFSSTQQKNGVVVGYEKILHTSDTGQTWKKLDFSLKDDVLQEATFSEKDHVWAVGTRGTVIKSVDAGQTWTKQTVLNPQAHWLSIDFINPKKGCLSGSGEIWCTENAGVDWQKSKLNLPKSLEMGDRIMRLRWMDTNEAWAIVTTGQILKTVDGGKNWSLFANMNQLDPRFKQVQLWGLFIDRSHKKIYASGGLLVNDDAKKSDKKDVFSDSGIILTWQK</sequence>
<reference evidence="5" key="1">
    <citation type="submission" date="2023-08" db="EMBL/GenBank/DDBJ databases">
        <title>Emergence of clinically-relevant ST2 carbapenem-resistant Acinetobacter baumannii strains in hospital sewages in Zhejiang, East of China.</title>
        <authorList>
            <person name="Kaichao C."/>
            <person name="Zhang R."/>
        </authorList>
    </citation>
    <scope>NUCLEOTIDE SEQUENCE</scope>
    <source>
        <strain evidence="5">M-SY-60</strain>
    </source>
</reference>
<evidence type="ECO:0000313" key="5">
    <source>
        <dbReference type="EMBL" id="MDQ9071689.1"/>
    </source>
</evidence>
<feature type="chain" id="PRO_5043869026" description="Photosynthesis system II assembly factor Ycf48/Hcf136-like domain-containing protein" evidence="3">
    <location>
        <begin position="28"/>
        <end position="450"/>
    </location>
</feature>
<dbReference type="EMBL" id="JAVIDA010000010">
    <property type="protein sequence ID" value="MDQ9071689.1"/>
    <property type="molecule type" value="Genomic_DNA"/>
</dbReference>
<dbReference type="AlphaFoldDB" id="A0AAW8JNE9"/>
<gene>
    <name evidence="5" type="ORF">RFH51_09480</name>
</gene>
<comment type="caution">
    <text evidence="5">The sequence shown here is derived from an EMBL/GenBank/DDBJ whole genome shotgun (WGS) entry which is preliminary data.</text>
</comment>
<dbReference type="SUPFAM" id="SSF110296">
    <property type="entry name" value="Oligoxyloglucan reducing end-specific cellobiohydrolase"/>
    <property type="match status" value="2"/>
</dbReference>
<dbReference type="Pfam" id="PF14870">
    <property type="entry name" value="PSII_BNR"/>
    <property type="match status" value="1"/>
</dbReference>
<dbReference type="Proteomes" id="UP001243195">
    <property type="component" value="Unassembled WGS sequence"/>
</dbReference>
<evidence type="ECO:0000313" key="6">
    <source>
        <dbReference type="Proteomes" id="UP001243195"/>
    </source>
</evidence>
<keyword evidence="3" id="KW-0732">Signal</keyword>
<dbReference type="RefSeq" id="WP_308956005.1">
    <property type="nucleotide sequence ID" value="NZ_JAVICY010000008.1"/>
</dbReference>
<protein>
    <recommendedName>
        <fullName evidence="4">Photosynthesis system II assembly factor Ycf48/Hcf136-like domain-containing protein</fullName>
    </recommendedName>
</protein>
<accession>A0AAW8JNE9</accession>
<feature type="signal peptide" evidence="3">
    <location>
        <begin position="1"/>
        <end position="27"/>
    </location>
</feature>